<evidence type="ECO:0000313" key="2">
    <source>
        <dbReference type="Proteomes" id="UP000231371"/>
    </source>
</evidence>
<dbReference type="AlphaFoldDB" id="A0A2H0KJ41"/>
<gene>
    <name evidence="1" type="ORF">COV89_00595</name>
</gene>
<evidence type="ECO:0000313" key="1">
    <source>
        <dbReference type="EMBL" id="PIQ70394.1"/>
    </source>
</evidence>
<name>A0A2H0KJ41_9BACT</name>
<reference evidence="1 2" key="1">
    <citation type="submission" date="2017-09" db="EMBL/GenBank/DDBJ databases">
        <title>Depth-based differentiation of microbial function through sediment-hosted aquifers and enrichment of novel symbionts in the deep terrestrial subsurface.</title>
        <authorList>
            <person name="Probst A.J."/>
            <person name="Ladd B."/>
            <person name="Jarett J.K."/>
            <person name="Geller-Mcgrath D.E."/>
            <person name="Sieber C.M."/>
            <person name="Emerson J.B."/>
            <person name="Anantharaman K."/>
            <person name="Thomas B.C."/>
            <person name="Malmstrom R."/>
            <person name="Stieglmeier M."/>
            <person name="Klingl A."/>
            <person name="Woyke T."/>
            <person name="Ryan C.M."/>
            <person name="Banfield J.F."/>
        </authorList>
    </citation>
    <scope>NUCLEOTIDE SEQUENCE [LARGE SCALE GENOMIC DNA]</scope>
    <source>
        <strain evidence="1">CG11_big_fil_rev_8_21_14_0_20_40_12</strain>
    </source>
</reference>
<proteinExistence type="predicted"/>
<organism evidence="1 2">
    <name type="scientific">Candidatus Shapirobacteria bacterium CG11_big_fil_rev_8_21_14_0_20_40_12</name>
    <dbReference type="NCBI Taxonomy" id="1974889"/>
    <lineage>
        <taxon>Bacteria</taxon>
        <taxon>Candidatus Shapironibacteriota</taxon>
    </lineage>
</organism>
<accession>A0A2H0KJ41</accession>
<sequence>MPKKSNLPKIILFVILGLLVAGGLVYAGMNIGKKQTPTVVVPPVIEPTPTPDPTADWKTYTNSEYGYSIKYPTSFTTQLLSAGAGNKEADSTTRNLFIYKSDALEPYFDVERYINLEIFQIKPAKKEIADQILSTFKFLE</sequence>
<dbReference type="Proteomes" id="UP000231371">
    <property type="component" value="Unassembled WGS sequence"/>
</dbReference>
<dbReference type="EMBL" id="PCVI01000011">
    <property type="protein sequence ID" value="PIQ70394.1"/>
    <property type="molecule type" value="Genomic_DNA"/>
</dbReference>
<protein>
    <submittedName>
        <fullName evidence="1">Uncharacterized protein</fullName>
    </submittedName>
</protein>
<comment type="caution">
    <text evidence="1">The sequence shown here is derived from an EMBL/GenBank/DDBJ whole genome shotgun (WGS) entry which is preliminary data.</text>
</comment>